<feature type="compositionally biased region" description="Low complexity" evidence="1">
    <location>
        <begin position="1"/>
        <end position="15"/>
    </location>
</feature>
<reference evidence="2 3" key="1">
    <citation type="journal article" date="2022" name="bioRxiv">
        <title>Genomics of Preaxostyla Flagellates Illuminates Evolutionary Transitions and the Path Towards Mitochondrial Loss.</title>
        <authorList>
            <person name="Novak L.V.F."/>
            <person name="Treitli S.C."/>
            <person name="Pyrih J."/>
            <person name="Halakuc P."/>
            <person name="Pipaliya S.V."/>
            <person name="Vacek V."/>
            <person name="Brzon O."/>
            <person name="Soukal P."/>
            <person name="Eme L."/>
            <person name="Dacks J.B."/>
            <person name="Karnkowska A."/>
            <person name="Elias M."/>
            <person name="Hampl V."/>
        </authorList>
    </citation>
    <scope>NUCLEOTIDE SEQUENCE [LARGE SCALE GENOMIC DNA]</scope>
    <source>
        <strain evidence="2">NAU3</strain>
        <tissue evidence="2">Gut</tissue>
    </source>
</reference>
<keyword evidence="3" id="KW-1185">Reference proteome</keyword>
<evidence type="ECO:0000313" key="2">
    <source>
        <dbReference type="EMBL" id="KAK2941027.1"/>
    </source>
</evidence>
<feature type="region of interest" description="Disordered" evidence="1">
    <location>
        <begin position="93"/>
        <end position="117"/>
    </location>
</feature>
<dbReference type="Proteomes" id="UP001281761">
    <property type="component" value="Unassembled WGS sequence"/>
</dbReference>
<evidence type="ECO:0000313" key="3">
    <source>
        <dbReference type="Proteomes" id="UP001281761"/>
    </source>
</evidence>
<comment type="caution">
    <text evidence="2">The sequence shown here is derived from an EMBL/GenBank/DDBJ whole genome shotgun (WGS) entry which is preliminary data.</text>
</comment>
<gene>
    <name evidence="2" type="ORF">BLNAU_24056</name>
</gene>
<sequence length="117" mass="13098">MSLRSLPDSLPLSVPLLPPNQPPHHDSPSKAMEKTSALQQRRHLQLPSPLLRFRLLPISSEFHLAPTMLGWYVLTNSEHNRADCHTTAIEEQNLFGDGKARPKSNSGRADDGYQCHP</sequence>
<protein>
    <submittedName>
        <fullName evidence="2">Uncharacterized protein</fullName>
    </submittedName>
</protein>
<dbReference type="EMBL" id="JARBJD010000563">
    <property type="protein sequence ID" value="KAK2941027.1"/>
    <property type="molecule type" value="Genomic_DNA"/>
</dbReference>
<name>A0ABQ9WNH5_9EUKA</name>
<proteinExistence type="predicted"/>
<organism evidence="2 3">
    <name type="scientific">Blattamonas nauphoetae</name>
    <dbReference type="NCBI Taxonomy" id="2049346"/>
    <lineage>
        <taxon>Eukaryota</taxon>
        <taxon>Metamonada</taxon>
        <taxon>Preaxostyla</taxon>
        <taxon>Oxymonadida</taxon>
        <taxon>Blattamonas</taxon>
    </lineage>
</organism>
<feature type="compositionally biased region" description="Basic and acidic residues" evidence="1">
    <location>
        <begin position="108"/>
        <end position="117"/>
    </location>
</feature>
<accession>A0ABQ9WNH5</accession>
<feature type="region of interest" description="Disordered" evidence="1">
    <location>
        <begin position="1"/>
        <end position="41"/>
    </location>
</feature>
<evidence type="ECO:0000256" key="1">
    <source>
        <dbReference type="SAM" id="MobiDB-lite"/>
    </source>
</evidence>
<feature type="compositionally biased region" description="Basic and acidic residues" evidence="1">
    <location>
        <begin position="23"/>
        <end position="33"/>
    </location>
</feature>